<dbReference type="Proteomes" id="UP001498771">
    <property type="component" value="Unassembled WGS sequence"/>
</dbReference>
<dbReference type="GeneID" id="90038019"/>
<keyword evidence="2" id="KW-0812">Transmembrane</keyword>
<feature type="transmembrane region" description="Helical" evidence="2">
    <location>
        <begin position="90"/>
        <end position="110"/>
    </location>
</feature>
<evidence type="ECO:0000313" key="4">
    <source>
        <dbReference type="Proteomes" id="UP001498771"/>
    </source>
</evidence>
<evidence type="ECO:0008006" key="5">
    <source>
        <dbReference type="Google" id="ProtNLM"/>
    </source>
</evidence>
<organism evidence="3 4">
    <name type="scientific">Myxozyma melibiosi</name>
    <dbReference type="NCBI Taxonomy" id="54550"/>
    <lineage>
        <taxon>Eukaryota</taxon>
        <taxon>Fungi</taxon>
        <taxon>Dikarya</taxon>
        <taxon>Ascomycota</taxon>
        <taxon>Saccharomycotina</taxon>
        <taxon>Lipomycetes</taxon>
        <taxon>Lipomycetales</taxon>
        <taxon>Lipomycetaceae</taxon>
        <taxon>Myxozyma</taxon>
    </lineage>
</organism>
<keyword evidence="4" id="KW-1185">Reference proteome</keyword>
<feature type="region of interest" description="Disordered" evidence="1">
    <location>
        <begin position="1"/>
        <end position="21"/>
    </location>
</feature>
<comment type="caution">
    <text evidence="3">The sequence shown here is derived from an EMBL/GenBank/DDBJ whole genome shotgun (WGS) entry which is preliminary data.</text>
</comment>
<name>A0ABR1F644_9ASCO</name>
<sequence length="285" mass="31183">MSKIGLDDLTPQGTVRKPDLSIEIPPPPYANHKSSSATAALLVHTPYSPGYYDEDNEEDYGDGLFENTRRQPRVNSYAVGRALRLFKWPIVISTLVAACLSLSLVASHLVKTSAPAMYAKQSINLNLTSVSIVQMSSNGIHTHVVGEISFNSSRVQDRTTRAVGRIATLIMRKAETKETTMDISHVDESGHPITIGQASVPNIVVDIRDGHTTPIDFISTVKDVAAISDIAKLVEEYLHGELNGAVFRGDVDLPLRSGILPLGTHHVAHDVHLQCMCFYFLLLLF</sequence>
<protein>
    <recommendedName>
        <fullName evidence="5">Late embryogenesis abundant protein LEA-2 subgroup domain-containing protein</fullName>
    </recommendedName>
</protein>
<evidence type="ECO:0000256" key="2">
    <source>
        <dbReference type="SAM" id="Phobius"/>
    </source>
</evidence>
<evidence type="ECO:0000313" key="3">
    <source>
        <dbReference type="EMBL" id="KAK7205302.1"/>
    </source>
</evidence>
<keyword evidence="2" id="KW-1133">Transmembrane helix</keyword>
<gene>
    <name evidence="3" type="ORF">BZA70DRAFT_277811</name>
</gene>
<dbReference type="Pfam" id="PF26174">
    <property type="entry name" value="LEA-2_1"/>
    <property type="match status" value="1"/>
</dbReference>
<keyword evidence="2" id="KW-0472">Membrane</keyword>
<reference evidence="3 4" key="1">
    <citation type="submission" date="2024-03" db="EMBL/GenBank/DDBJ databases">
        <title>Genome-scale model development and genomic sequencing of the oleaginous clade Lipomyces.</title>
        <authorList>
            <consortium name="Lawrence Berkeley National Laboratory"/>
            <person name="Czajka J.J."/>
            <person name="Han Y."/>
            <person name="Kim J."/>
            <person name="Mondo S.J."/>
            <person name="Hofstad B.A."/>
            <person name="Robles A."/>
            <person name="Haridas S."/>
            <person name="Riley R."/>
            <person name="LaButti K."/>
            <person name="Pangilinan J."/>
            <person name="Andreopoulos W."/>
            <person name="Lipzen A."/>
            <person name="Yan J."/>
            <person name="Wang M."/>
            <person name="Ng V."/>
            <person name="Grigoriev I.V."/>
            <person name="Spatafora J.W."/>
            <person name="Magnuson J.K."/>
            <person name="Baker S.E."/>
            <person name="Pomraning K.R."/>
        </authorList>
    </citation>
    <scope>NUCLEOTIDE SEQUENCE [LARGE SCALE GENOMIC DNA]</scope>
    <source>
        <strain evidence="3 4">Phaff 52-87</strain>
    </source>
</reference>
<dbReference type="RefSeq" id="XP_064768335.1">
    <property type="nucleotide sequence ID" value="XM_064912507.1"/>
</dbReference>
<proteinExistence type="predicted"/>
<evidence type="ECO:0000256" key="1">
    <source>
        <dbReference type="SAM" id="MobiDB-lite"/>
    </source>
</evidence>
<dbReference type="EMBL" id="JBBJBU010000005">
    <property type="protein sequence ID" value="KAK7205302.1"/>
    <property type="molecule type" value="Genomic_DNA"/>
</dbReference>
<accession>A0ABR1F644</accession>